<evidence type="ECO:0000256" key="1">
    <source>
        <dbReference type="SAM" id="MobiDB-lite"/>
    </source>
</evidence>
<proteinExistence type="predicted"/>
<feature type="compositionally biased region" description="Polar residues" evidence="1">
    <location>
        <begin position="1"/>
        <end position="10"/>
    </location>
</feature>
<name>A0ABP6MR97_9ACTN</name>
<dbReference type="EMBL" id="BAAAUG010000091">
    <property type="protein sequence ID" value="GAA3122215.1"/>
    <property type="molecule type" value="Genomic_DNA"/>
</dbReference>
<organism evidence="2 3">
    <name type="scientific">Streptomyces rectiviolaceus</name>
    <dbReference type="NCBI Taxonomy" id="332591"/>
    <lineage>
        <taxon>Bacteria</taxon>
        <taxon>Bacillati</taxon>
        <taxon>Actinomycetota</taxon>
        <taxon>Actinomycetes</taxon>
        <taxon>Kitasatosporales</taxon>
        <taxon>Streptomycetaceae</taxon>
        <taxon>Streptomyces</taxon>
    </lineage>
</organism>
<evidence type="ECO:0000313" key="3">
    <source>
        <dbReference type="Proteomes" id="UP001501637"/>
    </source>
</evidence>
<protein>
    <submittedName>
        <fullName evidence="2">Uncharacterized protein</fullName>
    </submittedName>
</protein>
<feature type="region of interest" description="Disordered" evidence="1">
    <location>
        <begin position="1"/>
        <end position="43"/>
    </location>
</feature>
<dbReference type="Proteomes" id="UP001501637">
    <property type="component" value="Unassembled WGS sequence"/>
</dbReference>
<feature type="compositionally biased region" description="Polar residues" evidence="1">
    <location>
        <begin position="21"/>
        <end position="39"/>
    </location>
</feature>
<keyword evidence="3" id="KW-1185">Reference proteome</keyword>
<comment type="caution">
    <text evidence="2">The sequence shown here is derived from an EMBL/GenBank/DDBJ whole genome shotgun (WGS) entry which is preliminary data.</text>
</comment>
<evidence type="ECO:0000313" key="2">
    <source>
        <dbReference type="EMBL" id="GAA3122215.1"/>
    </source>
</evidence>
<accession>A0ABP6MR97</accession>
<sequence length="61" mass="6436">MKVPSPQVSAETKPIRRAATATGQAAVSPYDTTSSTSAPPLQGARWPYFGNPLLVLKRLPG</sequence>
<reference evidence="3" key="1">
    <citation type="journal article" date="2019" name="Int. J. Syst. Evol. Microbiol.">
        <title>The Global Catalogue of Microorganisms (GCM) 10K type strain sequencing project: providing services to taxonomists for standard genome sequencing and annotation.</title>
        <authorList>
            <consortium name="The Broad Institute Genomics Platform"/>
            <consortium name="The Broad Institute Genome Sequencing Center for Infectious Disease"/>
            <person name="Wu L."/>
            <person name="Ma J."/>
        </authorList>
    </citation>
    <scope>NUCLEOTIDE SEQUENCE [LARGE SCALE GENOMIC DNA]</scope>
    <source>
        <strain evidence="3">JCM 9092</strain>
    </source>
</reference>
<gene>
    <name evidence="2" type="ORF">GCM10010449_50090</name>
</gene>